<keyword evidence="2" id="KW-1185">Reference proteome</keyword>
<sequence length="272" mass="29423">MDRLMCLQVQTSGEPVEVHVNGVPVLALPAGVGSRSVTVHEYLHNGNNRISLVVAPPPLAQAVAQPDAPAQPRMAARAAQARARLVLLRQGKSLADDAVRVLAEVVWAVEEGSSFQAPTVVHEDLQLPVAFPRWRWLDAPPVQPSPQDRLAVLAALQRIAFDLGRGHPDSLLAACRLRLEELDHAYQRPAGHGAAALRALIQQRWQDGALATLAPPSAETLLLRRVAEGRLLECLDPLGAPALSTRNDDQALGNIAWPLRLTLIEGNVYVLR</sequence>
<dbReference type="AlphaFoldDB" id="A0A254N3D1"/>
<reference evidence="1 2" key="1">
    <citation type="journal article" date="2007" name="Int. J. Syst. Evol. Microbiol.">
        <title>Description of Pelomonas aquatica sp. nov. and Pelomonas puraquae sp. nov., isolated from industrial and haemodialysis water.</title>
        <authorList>
            <person name="Gomila M."/>
            <person name="Bowien B."/>
            <person name="Falsen E."/>
            <person name="Moore E.R."/>
            <person name="Lalucat J."/>
        </authorList>
    </citation>
    <scope>NUCLEOTIDE SEQUENCE [LARGE SCALE GENOMIC DNA]</scope>
    <source>
        <strain evidence="1 2">CCUG 52769</strain>
    </source>
</reference>
<protein>
    <submittedName>
        <fullName evidence="1">Uncharacterized protein</fullName>
    </submittedName>
</protein>
<dbReference type="EMBL" id="NISI01000007">
    <property type="protein sequence ID" value="OWR02635.1"/>
    <property type="molecule type" value="Genomic_DNA"/>
</dbReference>
<accession>A0A254N3D1</accession>
<comment type="caution">
    <text evidence="1">The sequence shown here is derived from an EMBL/GenBank/DDBJ whole genome shotgun (WGS) entry which is preliminary data.</text>
</comment>
<dbReference type="Proteomes" id="UP000197446">
    <property type="component" value="Unassembled WGS sequence"/>
</dbReference>
<proteinExistence type="predicted"/>
<organism evidence="1 2">
    <name type="scientific">Roseateles puraquae</name>
    <dbReference type="NCBI Taxonomy" id="431059"/>
    <lineage>
        <taxon>Bacteria</taxon>
        <taxon>Pseudomonadati</taxon>
        <taxon>Pseudomonadota</taxon>
        <taxon>Betaproteobacteria</taxon>
        <taxon>Burkholderiales</taxon>
        <taxon>Sphaerotilaceae</taxon>
        <taxon>Roseateles</taxon>
    </lineage>
</organism>
<gene>
    <name evidence="1" type="ORF">CDO81_17545</name>
</gene>
<name>A0A254N3D1_9BURK</name>
<evidence type="ECO:0000313" key="2">
    <source>
        <dbReference type="Proteomes" id="UP000197446"/>
    </source>
</evidence>
<evidence type="ECO:0000313" key="1">
    <source>
        <dbReference type="EMBL" id="OWR02635.1"/>
    </source>
</evidence>